<dbReference type="Pfam" id="PF00929">
    <property type="entry name" value="RNase_T"/>
    <property type="match status" value="1"/>
</dbReference>
<proteinExistence type="predicted"/>
<keyword evidence="6" id="KW-1185">Reference proteome</keyword>
<feature type="domain" description="Exonuclease" evidence="4">
    <location>
        <begin position="54"/>
        <end position="220"/>
    </location>
</feature>
<dbReference type="InterPro" id="IPR036397">
    <property type="entry name" value="RNaseH_sf"/>
</dbReference>
<sequence>MMAIPHARAAHSSLVHTAAAAMTASTSAATVEPGASAPTGADHGDAAPMSTGLDFVAVDVETANHHRGSICAIGLVVVRAGRITERHAWLVKPAASLNWFDAYNTALHGIGPADVADADSFEASLQRLIAVVGDLSVVAHNAAFDIGALRDACDAAGLAWPRLQYACSLVMARRALSLISYRLPMVADALGVDLMSHHDAAADAGAAAGIVLALAALQQAPSLSSLATKLLVLLGQVDPDTWQGCHRTYAPGSSGKPLPPAANPDADPHHRLFGQVMVFTGALSLRREDVWAQVAALGAIPESNVTKRTNVLVIGDGFKGADPADFATGKAARAAAQRAKGQDIEVLCESDLLMLLNETGTTGRRGTAHAGTGPQTARSNPDQQISRRTSL</sequence>
<dbReference type="OrthoDB" id="9803913at2"/>
<dbReference type="SUPFAM" id="SSF53098">
    <property type="entry name" value="Ribonuclease H-like"/>
    <property type="match status" value="1"/>
</dbReference>
<evidence type="ECO:0000313" key="5">
    <source>
        <dbReference type="EMBL" id="TXR55762.1"/>
    </source>
</evidence>
<protein>
    <recommendedName>
        <fullName evidence="4">Exonuclease domain-containing protein</fullName>
    </recommendedName>
</protein>
<keyword evidence="1" id="KW-0269">Exonuclease</keyword>
<evidence type="ECO:0000256" key="3">
    <source>
        <dbReference type="SAM" id="SignalP"/>
    </source>
</evidence>
<gene>
    <name evidence="5" type="ORF">FMM08_13140</name>
</gene>
<dbReference type="Gene3D" id="3.30.420.10">
    <property type="entry name" value="Ribonuclease H-like superfamily/Ribonuclease H"/>
    <property type="match status" value="1"/>
</dbReference>
<dbReference type="InterPro" id="IPR012337">
    <property type="entry name" value="RNaseH-like_sf"/>
</dbReference>
<accession>A0A5C8ZCY7</accession>
<comment type="caution">
    <text evidence="5">The sequence shown here is derived from an EMBL/GenBank/DDBJ whole genome shotgun (WGS) entry which is preliminary data.</text>
</comment>
<dbReference type="InterPro" id="IPR013520">
    <property type="entry name" value="Ribonucl_H"/>
</dbReference>
<keyword evidence="1" id="KW-0378">Hydrolase</keyword>
<feature type="signal peptide" evidence="3">
    <location>
        <begin position="1"/>
        <end position="28"/>
    </location>
</feature>
<dbReference type="GO" id="GO:0008408">
    <property type="term" value="F:3'-5' exonuclease activity"/>
    <property type="evidence" value="ECO:0007669"/>
    <property type="project" value="TreeGrafter"/>
</dbReference>
<evidence type="ECO:0000259" key="4">
    <source>
        <dbReference type="SMART" id="SM00479"/>
    </source>
</evidence>
<feature type="region of interest" description="Disordered" evidence="2">
    <location>
        <begin position="359"/>
        <end position="391"/>
    </location>
</feature>
<dbReference type="GO" id="GO:0005829">
    <property type="term" value="C:cytosol"/>
    <property type="evidence" value="ECO:0007669"/>
    <property type="project" value="TreeGrafter"/>
</dbReference>
<evidence type="ECO:0000256" key="2">
    <source>
        <dbReference type="SAM" id="MobiDB-lite"/>
    </source>
</evidence>
<name>A0A5C8ZCY7_9ACTN</name>
<dbReference type="Gene3D" id="3.40.50.10190">
    <property type="entry name" value="BRCT domain"/>
    <property type="match status" value="1"/>
</dbReference>
<dbReference type="SMART" id="SM00479">
    <property type="entry name" value="EXOIII"/>
    <property type="match status" value="1"/>
</dbReference>
<organism evidence="5 6">
    <name type="scientific">Quadrisphaera setariae</name>
    <dbReference type="NCBI Taxonomy" id="2593304"/>
    <lineage>
        <taxon>Bacteria</taxon>
        <taxon>Bacillati</taxon>
        <taxon>Actinomycetota</taxon>
        <taxon>Actinomycetes</taxon>
        <taxon>Kineosporiales</taxon>
        <taxon>Kineosporiaceae</taxon>
        <taxon>Quadrisphaera</taxon>
    </lineage>
</organism>
<keyword evidence="3" id="KW-0732">Signal</keyword>
<keyword evidence="1" id="KW-0540">Nuclease</keyword>
<dbReference type="CDD" id="cd17748">
    <property type="entry name" value="BRCT_DNA_ligase_like"/>
    <property type="match status" value="1"/>
</dbReference>
<dbReference type="SUPFAM" id="SSF52113">
    <property type="entry name" value="BRCT domain"/>
    <property type="match status" value="1"/>
</dbReference>
<dbReference type="AlphaFoldDB" id="A0A5C8ZCY7"/>
<dbReference type="InterPro" id="IPR036420">
    <property type="entry name" value="BRCT_dom_sf"/>
</dbReference>
<feature type="chain" id="PRO_5039611173" description="Exonuclease domain-containing protein" evidence="3">
    <location>
        <begin position="29"/>
        <end position="391"/>
    </location>
</feature>
<dbReference type="FunFam" id="3.30.420.10:FF:000045">
    <property type="entry name" value="3'-5' exonuclease DinG"/>
    <property type="match status" value="1"/>
</dbReference>
<evidence type="ECO:0000256" key="1">
    <source>
        <dbReference type="ARBA" id="ARBA00022839"/>
    </source>
</evidence>
<evidence type="ECO:0000313" key="6">
    <source>
        <dbReference type="Proteomes" id="UP000321234"/>
    </source>
</evidence>
<dbReference type="GO" id="GO:0003676">
    <property type="term" value="F:nucleic acid binding"/>
    <property type="evidence" value="ECO:0007669"/>
    <property type="project" value="InterPro"/>
</dbReference>
<dbReference type="EMBL" id="VKAC01000007">
    <property type="protein sequence ID" value="TXR55762.1"/>
    <property type="molecule type" value="Genomic_DNA"/>
</dbReference>
<dbReference type="Proteomes" id="UP000321234">
    <property type="component" value="Unassembled WGS sequence"/>
</dbReference>
<feature type="compositionally biased region" description="Polar residues" evidence="2">
    <location>
        <begin position="374"/>
        <end position="391"/>
    </location>
</feature>
<feature type="compositionally biased region" description="Low complexity" evidence="2">
    <location>
        <begin position="359"/>
        <end position="373"/>
    </location>
</feature>
<reference evidence="5 6" key="1">
    <citation type="submission" date="2019-07" db="EMBL/GenBank/DDBJ databases">
        <title>Quadrisphaera sp. strain DD2A genome sequencing and assembly.</title>
        <authorList>
            <person name="Kim I."/>
        </authorList>
    </citation>
    <scope>NUCLEOTIDE SEQUENCE [LARGE SCALE GENOMIC DNA]</scope>
    <source>
        <strain evidence="5 6">DD2A</strain>
    </source>
</reference>
<dbReference type="PANTHER" id="PTHR30231">
    <property type="entry name" value="DNA POLYMERASE III SUBUNIT EPSILON"/>
    <property type="match status" value="1"/>
</dbReference>
<dbReference type="PANTHER" id="PTHR30231:SF42">
    <property type="entry name" value="EXONUCLEASE"/>
    <property type="match status" value="1"/>
</dbReference>